<keyword evidence="3" id="KW-1185">Reference proteome</keyword>
<feature type="compositionally biased region" description="Basic and acidic residues" evidence="1">
    <location>
        <begin position="53"/>
        <end position="65"/>
    </location>
</feature>
<dbReference type="Gene3D" id="2.160.20.10">
    <property type="entry name" value="Single-stranded right-handed beta-helix, Pectin lyase-like"/>
    <property type="match status" value="1"/>
</dbReference>
<dbReference type="InterPro" id="IPR011050">
    <property type="entry name" value="Pectin_lyase_fold/virulence"/>
</dbReference>
<dbReference type="Proteomes" id="UP000242917">
    <property type="component" value="Chromosome II"/>
</dbReference>
<feature type="compositionally biased region" description="Polar residues" evidence="1">
    <location>
        <begin position="479"/>
        <end position="495"/>
    </location>
</feature>
<sequence>MTDDSGLASQIGRRKLLALLGSAAVTGGVAHQVFRGRFTGPSEEPLASVKGTPEAKPDQEHKPETSGENIRAHGAKPNPGDPSIEAAERNLKALQTAAQAAGAHGSIYVPEGTYYIGRRAAQYEPFNRIGVDGDMPPGISIYGAGPQASELAITERLQADSHPVQTGFRYMDDVDHGTVVVRDVRLNGNYENLPNLRGAGGGSRCIKVGGDGDLHLSNAHIRGWYQEAILGRDVLRTVNRCTFEDNAIADHNYSDGGHVGHHITTHASKGNPLRVTNSRFIDCSGSAIDVRFNAGEISVRNCYVTGTGANFCKLSAASLLDVRRVFHRANTPSLEAKLDDIPGHEFDGRQFIQRIASRADTPPTVRLNDVVTTNMTDYALQCRIDQMTIEGDMIAIIKTNIREDDEVIRDRDSGWFSDIDIDRLSVHECNGMVFDLSSSNGTIQTLARNNNQGGLGNTADLTVETDAKGQAPFEPSVPSPSTVGINTASHSVVWR</sequence>
<dbReference type="OrthoDB" id="219630at2157"/>
<organism evidence="2 3">
    <name type="scientific">Haloarcula taiwanensis</name>
    <dbReference type="NCBI Taxonomy" id="1932004"/>
    <lineage>
        <taxon>Archaea</taxon>
        <taxon>Methanobacteriati</taxon>
        <taxon>Methanobacteriota</taxon>
        <taxon>Stenosarchaea group</taxon>
        <taxon>Halobacteria</taxon>
        <taxon>Halobacteriales</taxon>
        <taxon>Haloarculaceae</taxon>
        <taxon>Haloarcula</taxon>
    </lineage>
</organism>
<dbReference type="SUPFAM" id="SSF51126">
    <property type="entry name" value="Pectin lyase-like"/>
    <property type="match status" value="1"/>
</dbReference>
<feature type="region of interest" description="Disordered" evidence="1">
    <location>
        <begin position="469"/>
        <end position="495"/>
    </location>
</feature>
<dbReference type="KEGG" id="hta:BVU17_16900"/>
<evidence type="ECO:0000313" key="2">
    <source>
        <dbReference type="EMBL" id="AUG49251.1"/>
    </source>
</evidence>
<dbReference type="InterPro" id="IPR012334">
    <property type="entry name" value="Pectin_lyas_fold"/>
</dbReference>
<protein>
    <submittedName>
        <fullName evidence="2">Chitin-binding protein</fullName>
    </submittedName>
</protein>
<dbReference type="AlphaFoldDB" id="A0A2H5A3F6"/>
<dbReference type="EMBL" id="CP019155">
    <property type="protein sequence ID" value="AUG49251.1"/>
    <property type="molecule type" value="Genomic_DNA"/>
</dbReference>
<name>A0A2H5A3F6_9EURY</name>
<gene>
    <name evidence="2" type="ORF">BVU17_16900</name>
</gene>
<accession>A0A2H5A3F6</accession>
<proteinExistence type="predicted"/>
<reference evidence="2 3" key="1">
    <citation type="submission" date="2017-01" db="EMBL/GenBank/DDBJ databases">
        <title>A Red Light-Sensitive Sensory Rhodopsin I From Haloarcula taiwanensis, A New Haloarchaeon Isolated From Taiwan.</title>
        <authorList>
            <person name="Yang C.-S."/>
            <person name="Han Y.-A."/>
            <person name="Chen P.-C."/>
            <person name="Ng W.V."/>
            <person name="Chen T.-W."/>
        </authorList>
    </citation>
    <scope>NUCLEOTIDE SEQUENCE [LARGE SCALE GENOMIC DNA]</scope>
    <source>
        <strain evidence="2 3">Taiwanensis</strain>
    </source>
</reference>
<evidence type="ECO:0000256" key="1">
    <source>
        <dbReference type="SAM" id="MobiDB-lite"/>
    </source>
</evidence>
<feature type="region of interest" description="Disordered" evidence="1">
    <location>
        <begin position="36"/>
        <end position="84"/>
    </location>
</feature>
<evidence type="ECO:0000313" key="3">
    <source>
        <dbReference type="Proteomes" id="UP000242917"/>
    </source>
</evidence>